<accession>A0A6M3IHG9</accession>
<reference evidence="1" key="1">
    <citation type="submission" date="2020-03" db="EMBL/GenBank/DDBJ databases">
        <title>The deep terrestrial virosphere.</title>
        <authorList>
            <person name="Holmfeldt K."/>
            <person name="Nilsson E."/>
            <person name="Simone D."/>
            <person name="Lopez-Fernandez M."/>
            <person name="Wu X."/>
            <person name="de Brujin I."/>
            <person name="Lundin D."/>
            <person name="Andersson A."/>
            <person name="Bertilsson S."/>
            <person name="Dopson M."/>
        </authorList>
    </citation>
    <scope>NUCLEOTIDE SEQUENCE</scope>
    <source>
        <strain evidence="1">MM415B01783</strain>
    </source>
</reference>
<protein>
    <submittedName>
        <fullName evidence="1">Uncharacterized protein</fullName>
    </submittedName>
</protein>
<dbReference type="AlphaFoldDB" id="A0A6M3IHG9"/>
<gene>
    <name evidence="1" type="ORF">MM415B01783_0011</name>
</gene>
<evidence type="ECO:0000313" key="1">
    <source>
        <dbReference type="EMBL" id="QJA56853.1"/>
    </source>
</evidence>
<organism evidence="1">
    <name type="scientific">viral metagenome</name>
    <dbReference type="NCBI Taxonomy" id="1070528"/>
    <lineage>
        <taxon>unclassified sequences</taxon>
        <taxon>metagenomes</taxon>
        <taxon>organismal metagenomes</taxon>
    </lineage>
</organism>
<dbReference type="EMBL" id="MT141241">
    <property type="protein sequence ID" value="QJA56853.1"/>
    <property type="molecule type" value="Genomic_DNA"/>
</dbReference>
<name>A0A6M3IHG9_9ZZZZ</name>
<sequence length="193" mass="21785">MIIKITQPDLGRLIFALEKVKSMLMLQKDDMQYYCSTEYHQFLLQNLNEQVFAGSYTPYTQRYAVFKGAYRTLGAMRSFHPKFSTFAPVTGDFWKLAGDLAKNIVKRKFGRGGWAVGVNDIKVAGKSWFGTDYAGKAKSLGMIAIVNEFGGNYGQGGRHPGRHLFTPSREIYAKMQWPMQGDKSLNKVGNSWS</sequence>
<proteinExistence type="predicted"/>